<comment type="cofactor">
    <cofactor evidence="2">
        <name>Zn(2+)</name>
        <dbReference type="ChEBI" id="CHEBI:29105"/>
    </cofactor>
</comment>
<evidence type="ECO:0000256" key="11">
    <source>
        <dbReference type="ARBA" id="ARBA00023049"/>
    </source>
</evidence>
<sequence>MEQHEAIQPPNQNLGRDEAAARAAAVRAHSYDVALDLSRAADPAVAGYRSRTTVRFSAASPGSSTFLDFIHGGVDRVVLNGTALETGTAVVGSRILLEGLQPENTVEVDGTALYSSSGEGMHRFVDPADGETYLYTQYEPADARRVFANFEQPDLKAEFTFTVTAPAGWHVASNQAEARREEHGDGTATWSFAPTGHMSTYITAVLAGPYHYVADTWTRRLDDGGVLEVPLGASCRASLAPHFDADAIFDVTKRGLDFFHDLFDYPYPWGKYDQAFVPEYNLGAMENPGLVTFTEHYVFTSRATDAQYEGRANTIMHEMAHMWFGDLVTMRWWDDLWLKESFADFMGTLAVDEATDWRTAWVTFANRRKAWAYVQDQLPTTHPIVADITDLEAARQNFDGITYAKGAAVLKQLVAYVGREDFISAVRAYFRCHAYGNTTLRDFLDELERASGRDMEAWSAAWLQTAGVPVLSVELELDDDGATVRAARLRQEGTDPATGRRVLRPHVTRLGVFGVRDGALVRTDSVDVEITGESADLPWLAGRPRPAVLLPNDGDLSYAKVRFDDHSLGVLLRHLDTLDEPLARATAWAALWNMVRDGALPAPDFLEAVRRMAASVREVGVLQMLLDQAVAALESYCAPEPRARERGLLVERVVELMRAADPGSDHQLAFARTLARLARGGGGEDAVVGLLDGSASVPGLAVDEELRWALLQALAARGLAGRERLDAELGSAPSAVAAVGHALALASRPDAGVKRAAWDAALSGADANGRTLSNDALSATAEGFTVGEHALIDGHYAGYWPALAGIWSRMSIGQATRVVQGLFPVRQDVGAEGPDAHPVLLAADRWLGDSGDAPRALRRVVIEQRDQLARSLRGQAISLRGPAAAPRG</sequence>
<reference evidence="17 18" key="1">
    <citation type="submission" date="2024-09" db="EMBL/GenBank/DDBJ databases">
        <authorList>
            <person name="Salinas-Garcia M.A."/>
            <person name="Prieme A."/>
        </authorList>
    </citation>
    <scope>NUCLEOTIDE SEQUENCE [LARGE SCALE GENOMIC DNA]</scope>
    <source>
        <strain evidence="17 18">DSM 21081</strain>
    </source>
</reference>
<evidence type="ECO:0000256" key="6">
    <source>
        <dbReference type="ARBA" id="ARBA00022438"/>
    </source>
</evidence>
<keyword evidence="8" id="KW-0479">Metal-binding</keyword>
<comment type="catalytic activity">
    <reaction evidence="1">
        <text>Release of an N-terminal amino acid, Xaa-|-Yaa- from a peptide, amide or arylamide. Xaa is preferably Ala, but may be most amino acids including Pro (slow action). When a terminal hydrophobic residue is followed by a prolyl residue, the two may be released as an intact Xaa-Pro dipeptide.</text>
        <dbReference type="EC" id="3.4.11.2"/>
    </reaction>
</comment>
<comment type="caution">
    <text evidence="17">The sequence shown here is derived from an EMBL/GenBank/DDBJ whole genome shotgun (WGS) entry which is preliminary data.</text>
</comment>
<dbReference type="InterPro" id="IPR050344">
    <property type="entry name" value="Peptidase_M1_aminopeptidases"/>
</dbReference>
<evidence type="ECO:0000313" key="18">
    <source>
        <dbReference type="Proteomes" id="UP001575652"/>
    </source>
</evidence>
<evidence type="ECO:0000256" key="5">
    <source>
        <dbReference type="ARBA" id="ARBA00015611"/>
    </source>
</evidence>
<evidence type="ECO:0000256" key="2">
    <source>
        <dbReference type="ARBA" id="ARBA00001947"/>
    </source>
</evidence>
<accession>A0ABV4ULM2</accession>
<evidence type="ECO:0000259" key="15">
    <source>
        <dbReference type="Pfam" id="PF11838"/>
    </source>
</evidence>
<evidence type="ECO:0000256" key="7">
    <source>
        <dbReference type="ARBA" id="ARBA00022670"/>
    </source>
</evidence>
<dbReference type="NCBIfam" id="TIGR02412">
    <property type="entry name" value="pepN_strep_liv"/>
    <property type="match status" value="1"/>
</dbReference>
<dbReference type="SUPFAM" id="SSF55486">
    <property type="entry name" value="Metalloproteases ('zincins'), catalytic domain"/>
    <property type="match status" value="1"/>
</dbReference>
<dbReference type="InterPro" id="IPR014782">
    <property type="entry name" value="Peptidase_M1_dom"/>
</dbReference>
<evidence type="ECO:0000256" key="3">
    <source>
        <dbReference type="ARBA" id="ARBA00010136"/>
    </source>
</evidence>
<dbReference type="PANTHER" id="PTHR11533:SF174">
    <property type="entry name" value="PUROMYCIN-SENSITIVE AMINOPEPTIDASE-RELATED"/>
    <property type="match status" value="1"/>
</dbReference>
<dbReference type="InterPro" id="IPR042097">
    <property type="entry name" value="Aminopeptidase_N-like_N_sf"/>
</dbReference>
<dbReference type="InterPro" id="IPR024571">
    <property type="entry name" value="ERAP1-like_C_dom"/>
</dbReference>
<keyword evidence="10" id="KW-0862">Zinc</keyword>
<evidence type="ECO:0000256" key="8">
    <source>
        <dbReference type="ARBA" id="ARBA00022723"/>
    </source>
</evidence>
<dbReference type="InterPro" id="IPR012778">
    <property type="entry name" value="Pept_M1_aminopeptidase"/>
</dbReference>
<keyword evidence="11" id="KW-0482">Metalloprotease</keyword>
<evidence type="ECO:0000256" key="1">
    <source>
        <dbReference type="ARBA" id="ARBA00000098"/>
    </source>
</evidence>
<evidence type="ECO:0000313" key="17">
    <source>
        <dbReference type="EMBL" id="MFB0834201.1"/>
    </source>
</evidence>
<evidence type="ECO:0000256" key="12">
    <source>
        <dbReference type="ARBA" id="ARBA00029811"/>
    </source>
</evidence>
<dbReference type="PANTHER" id="PTHR11533">
    <property type="entry name" value="PROTEASE M1 ZINC METALLOPROTEASE"/>
    <property type="match status" value="1"/>
</dbReference>
<protein>
    <recommendedName>
        <fullName evidence="5">Aminopeptidase N</fullName>
        <ecNumber evidence="4">3.4.11.2</ecNumber>
    </recommendedName>
    <alternativeName>
        <fullName evidence="12">Alanine aminopeptidase</fullName>
    </alternativeName>
    <alternativeName>
        <fullName evidence="13">Lysyl aminopeptidase</fullName>
    </alternativeName>
</protein>
<evidence type="ECO:0000259" key="14">
    <source>
        <dbReference type="Pfam" id="PF01433"/>
    </source>
</evidence>
<dbReference type="SUPFAM" id="SSF63737">
    <property type="entry name" value="Leukotriene A4 hydrolase N-terminal domain"/>
    <property type="match status" value="1"/>
</dbReference>
<gene>
    <name evidence="17" type="primary">pepN</name>
    <name evidence="17" type="ORF">ACETWP_06325</name>
</gene>
<dbReference type="InterPro" id="IPR001930">
    <property type="entry name" value="Peptidase_M1"/>
</dbReference>
<dbReference type="PRINTS" id="PR00756">
    <property type="entry name" value="ALADIPTASE"/>
</dbReference>
<evidence type="ECO:0000256" key="4">
    <source>
        <dbReference type="ARBA" id="ARBA00012564"/>
    </source>
</evidence>
<dbReference type="Pfam" id="PF11838">
    <property type="entry name" value="ERAP1_C"/>
    <property type="match status" value="1"/>
</dbReference>
<dbReference type="Proteomes" id="UP001575652">
    <property type="component" value="Unassembled WGS sequence"/>
</dbReference>
<dbReference type="InterPro" id="IPR045357">
    <property type="entry name" value="Aminopeptidase_N-like_N"/>
</dbReference>
<evidence type="ECO:0000256" key="9">
    <source>
        <dbReference type="ARBA" id="ARBA00022801"/>
    </source>
</evidence>
<comment type="similarity">
    <text evidence="3">Belongs to the peptidase M1 family.</text>
</comment>
<keyword evidence="9 17" id="KW-0378">Hydrolase</keyword>
<dbReference type="GO" id="GO:0016285">
    <property type="term" value="F:alanyl aminopeptidase activity"/>
    <property type="evidence" value="ECO:0007669"/>
    <property type="project" value="UniProtKB-EC"/>
</dbReference>
<evidence type="ECO:0000256" key="13">
    <source>
        <dbReference type="ARBA" id="ARBA00031533"/>
    </source>
</evidence>
<keyword evidence="18" id="KW-1185">Reference proteome</keyword>
<feature type="domain" description="Peptidase M1 membrane alanine aminopeptidase" evidence="14">
    <location>
        <begin position="249"/>
        <end position="461"/>
    </location>
</feature>
<dbReference type="EC" id="3.4.11.2" evidence="4"/>
<dbReference type="RefSeq" id="WP_373971374.1">
    <property type="nucleotide sequence ID" value="NZ_JBHDLJ010000004.1"/>
</dbReference>
<feature type="domain" description="Aminopeptidase N-like N-terminal" evidence="16">
    <location>
        <begin position="119"/>
        <end position="202"/>
    </location>
</feature>
<dbReference type="Pfam" id="PF01433">
    <property type="entry name" value="Peptidase_M1"/>
    <property type="match status" value="1"/>
</dbReference>
<dbReference type="CDD" id="cd09602">
    <property type="entry name" value="M1_APN"/>
    <property type="match status" value="1"/>
</dbReference>
<dbReference type="Gene3D" id="2.60.40.1730">
    <property type="entry name" value="tricorn interacting facor f3 domain"/>
    <property type="match status" value="1"/>
</dbReference>
<dbReference type="Pfam" id="PF17900">
    <property type="entry name" value="Peptidase_M1_N"/>
    <property type="match status" value="1"/>
</dbReference>
<name>A0ABV4ULM2_9MICC</name>
<keyword evidence="7" id="KW-0645">Protease</keyword>
<evidence type="ECO:0000256" key="10">
    <source>
        <dbReference type="ARBA" id="ARBA00022833"/>
    </source>
</evidence>
<dbReference type="EMBL" id="JBHDLJ010000004">
    <property type="protein sequence ID" value="MFB0834201.1"/>
    <property type="molecule type" value="Genomic_DNA"/>
</dbReference>
<organism evidence="17 18">
    <name type="scientific">Arthrobacter halodurans</name>
    <dbReference type="NCBI Taxonomy" id="516699"/>
    <lineage>
        <taxon>Bacteria</taxon>
        <taxon>Bacillati</taxon>
        <taxon>Actinomycetota</taxon>
        <taxon>Actinomycetes</taxon>
        <taxon>Micrococcales</taxon>
        <taxon>Micrococcaceae</taxon>
        <taxon>Arthrobacter</taxon>
    </lineage>
</organism>
<dbReference type="InterPro" id="IPR027268">
    <property type="entry name" value="Peptidase_M4/M1_CTD_sf"/>
</dbReference>
<proteinExistence type="inferred from homology"/>
<feature type="domain" description="ERAP1-like C-terminal" evidence="15">
    <location>
        <begin position="549"/>
        <end position="868"/>
    </location>
</feature>
<dbReference type="Gene3D" id="1.10.390.10">
    <property type="entry name" value="Neutral Protease Domain 2"/>
    <property type="match status" value="1"/>
</dbReference>
<evidence type="ECO:0000259" key="16">
    <source>
        <dbReference type="Pfam" id="PF17900"/>
    </source>
</evidence>
<keyword evidence="6 17" id="KW-0031">Aminopeptidase</keyword>